<dbReference type="Proteomes" id="UP000003250">
    <property type="component" value="Unassembled WGS sequence"/>
</dbReference>
<evidence type="ECO:0000313" key="9">
    <source>
        <dbReference type="Proteomes" id="UP000003250"/>
    </source>
</evidence>
<dbReference type="GO" id="GO:0030001">
    <property type="term" value="P:metal ion transport"/>
    <property type="evidence" value="ECO:0007669"/>
    <property type="project" value="InterPro"/>
</dbReference>
<dbReference type="GO" id="GO:0007155">
    <property type="term" value="P:cell adhesion"/>
    <property type="evidence" value="ECO:0007669"/>
    <property type="project" value="InterPro"/>
</dbReference>
<comment type="subcellular location">
    <subcellularLocation>
        <location evidence="1">Cell envelope</location>
    </subcellularLocation>
</comment>
<reference evidence="8 9" key="1">
    <citation type="journal article" date="2012" name="J. Bacteriol.">
        <title>Draft Genome Sequence of Mesorhizobium alhagi CCNWXJ12-2T, a Novel Salt-Resistant Species Isolated from the Desert of Northwestern China.</title>
        <authorList>
            <person name="Zhou M."/>
            <person name="Chen W."/>
            <person name="Chen H."/>
            <person name="Wei G."/>
        </authorList>
    </citation>
    <scope>NUCLEOTIDE SEQUENCE [LARGE SCALE GENOMIC DNA]</scope>
    <source>
        <strain evidence="8 9">CCNWXJ12-2</strain>
    </source>
</reference>
<keyword evidence="5 7" id="KW-0732">Signal</keyword>
<dbReference type="OrthoDB" id="9793396at2"/>
<dbReference type="InterPro" id="IPR006127">
    <property type="entry name" value="ZnuA-like"/>
</dbReference>
<dbReference type="PRINTS" id="PR00690">
    <property type="entry name" value="ADHESNFAMILY"/>
</dbReference>
<dbReference type="SUPFAM" id="SSF53807">
    <property type="entry name" value="Helical backbone' metal receptor"/>
    <property type="match status" value="1"/>
</dbReference>
<dbReference type="AlphaFoldDB" id="H0HWY5"/>
<dbReference type="GO" id="GO:0046872">
    <property type="term" value="F:metal ion binding"/>
    <property type="evidence" value="ECO:0007669"/>
    <property type="project" value="UniProtKB-KW"/>
</dbReference>
<dbReference type="PRINTS" id="PR00691">
    <property type="entry name" value="ADHESINB"/>
</dbReference>
<evidence type="ECO:0000256" key="2">
    <source>
        <dbReference type="ARBA" id="ARBA00011028"/>
    </source>
</evidence>
<dbReference type="Gene3D" id="3.40.50.1980">
    <property type="entry name" value="Nitrogenase molybdenum iron protein domain"/>
    <property type="match status" value="1"/>
</dbReference>
<accession>H0HWY5</accession>
<protein>
    <submittedName>
        <fullName evidence="8">Periplasmic solute binding protein</fullName>
    </submittedName>
</protein>
<proteinExistence type="inferred from homology"/>
<dbReference type="EMBL" id="AHAM01000196">
    <property type="protein sequence ID" value="EHK54746.1"/>
    <property type="molecule type" value="Genomic_DNA"/>
</dbReference>
<evidence type="ECO:0000256" key="5">
    <source>
        <dbReference type="ARBA" id="ARBA00022729"/>
    </source>
</evidence>
<evidence type="ECO:0000256" key="3">
    <source>
        <dbReference type="ARBA" id="ARBA00022448"/>
    </source>
</evidence>
<evidence type="ECO:0000256" key="1">
    <source>
        <dbReference type="ARBA" id="ARBA00004196"/>
    </source>
</evidence>
<keyword evidence="9" id="KW-1185">Reference proteome</keyword>
<comment type="similarity">
    <text evidence="2 6">Belongs to the bacterial solute-binding protein 9 family.</text>
</comment>
<dbReference type="Pfam" id="PF01297">
    <property type="entry name" value="ZnuA"/>
    <property type="match status" value="1"/>
</dbReference>
<dbReference type="GO" id="GO:0030313">
    <property type="term" value="C:cell envelope"/>
    <property type="evidence" value="ECO:0007669"/>
    <property type="project" value="UniProtKB-SubCell"/>
</dbReference>
<gene>
    <name evidence="8" type="ORF">MAXJ12_23512</name>
</gene>
<dbReference type="InterPro" id="IPR050492">
    <property type="entry name" value="Bact_metal-bind_prot9"/>
</dbReference>
<feature type="chain" id="PRO_5003535202" evidence="7">
    <location>
        <begin position="21"/>
        <end position="124"/>
    </location>
</feature>
<evidence type="ECO:0000256" key="6">
    <source>
        <dbReference type="RuleBase" id="RU003512"/>
    </source>
</evidence>
<feature type="signal peptide" evidence="7">
    <location>
        <begin position="1"/>
        <end position="20"/>
    </location>
</feature>
<dbReference type="InterPro" id="IPR006129">
    <property type="entry name" value="AdhesinB"/>
</dbReference>
<sequence length="124" mass="13079">MRLLARAPALLLLIVLGACSAEGGGDAESRGADEKMVAVTTFTVIADIARNVAGDAAVVESITKPDAEIHNYQPTPGDLIKAQKADLILWNGLNLELWFEKFFSNLSDVPSAVVSEGVEPMGIA</sequence>
<evidence type="ECO:0000256" key="7">
    <source>
        <dbReference type="SAM" id="SignalP"/>
    </source>
</evidence>
<dbReference type="PANTHER" id="PTHR42953:SF1">
    <property type="entry name" value="METAL-BINDING PROTEIN HI_0362-RELATED"/>
    <property type="match status" value="1"/>
</dbReference>
<dbReference type="PROSITE" id="PS51257">
    <property type="entry name" value="PROKAR_LIPOPROTEIN"/>
    <property type="match status" value="1"/>
</dbReference>
<keyword evidence="3 6" id="KW-0813">Transport</keyword>
<name>H0HWY5_9HYPH</name>
<organism evidence="8 9">
    <name type="scientific">Mesorhizobium alhagi CCNWXJ12-2</name>
    <dbReference type="NCBI Taxonomy" id="1107882"/>
    <lineage>
        <taxon>Bacteria</taxon>
        <taxon>Pseudomonadati</taxon>
        <taxon>Pseudomonadota</taxon>
        <taxon>Alphaproteobacteria</taxon>
        <taxon>Hyphomicrobiales</taxon>
        <taxon>Phyllobacteriaceae</taxon>
        <taxon>Allomesorhizobium</taxon>
    </lineage>
</organism>
<feature type="non-terminal residue" evidence="8">
    <location>
        <position position="124"/>
    </location>
</feature>
<evidence type="ECO:0000256" key="4">
    <source>
        <dbReference type="ARBA" id="ARBA00022723"/>
    </source>
</evidence>
<keyword evidence="4" id="KW-0479">Metal-binding</keyword>
<dbReference type="PANTHER" id="PTHR42953">
    <property type="entry name" value="HIGH-AFFINITY ZINC UPTAKE SYSTEM PROTEIN ZNUA-RELATED"/>
    <property type="match status" value="1"/>
</dbReference>
<dbReference type="InterPro" id="IPR006128">
    <property type="entry name" value="Lipoprotein_PsaA-like"/>
</dbReference>
<evidence type="ECO:0000313" key="8">
    <source>
        <dbReference type="EMBL" id="EHK54746.1"/>
    </source>
</evidence>